<gene>
    <name evidence="2" type="ORF">H4B97_08170</name>
</gene>
<evidence type="ECO:0000313" key="3">
    <source>
        <dbReference type="Proteomes" id="UP000590738"/>
    </source>
</evidence>
<dbReference type="AlphaFoldDB" id="A0A7W2LK98"/>
<proteinExistence type="predicted"/>
<protein>
    <recommendedName>
        <fullName evidence="4">SSU ribosomal protein S2p (SAe)</fullName>
    </recommendedName>
</protein>
<evidence type="ECO:0000313" key="2">
    <source>
        <dbReference type="EMBL" id="MBA6142446.1"/>
    </source>
</evidence>
<keyword evidence="1" id="KW-0472">Membrane</keyword>
<dbReference type="RefSeq" id="WP_029885898.1">
    <property type="nucleotide sequence ID" value="NZ_BQHP01000029.1"/>
</dbReference>
<accession>A0A7W2LK98</accession>
<feature type="transmembrane region" description="Helical" evidence="1">
    <location>
        <begin position="254"/>
        <end position="281"/>
    </location>
</feature>
<organism evidence="2 3">
    <name type="scientific">Pseudomonas juntendi</name>
    <dbReference type="NCBI Taxonomy" id="2666183"/>
    <lineage>
        <taxon>Bacteria</taxon>
        <taxon>Pseudomonadati</taxon>
        <taxon>Pseudomonadota</taxon>
        <taxon>Gammaproteobacteria</taxon>
        <taxon>Pseudomonadales</taxon>
        <taxon>Pseudomonadaceae</taxon>
        <taxon>Pseudomonas</taxon>
    </lineage>
</organism>
<reference evidence="2 3" key="1">
    <citation type="submission" date="2020-07" db="EMBL/GenBank/DDBJ databases">
        <title>Diversity of carbapenemase encoding genes among Pseudomonas putida group clinical isolates in a tertiary Brazilian hospital.</title>
        <authorList>
            <person name="Alberto-Lei F."/>
            <person name="Nodari C.S."/>
            <person name="Streling A.P."/>
            <person name="Paulino J.T."/>
            <person name="Bessa-Neto F.O."/>
            <person name="Cayo R."/>
            <person name="Gales A.C."/>
        </authorList>
    </citation>
    <scope>NUCLEOTIDE SEQUENCE [LARGE SCALE GENOMIC DNA]</scope>
    <source>
        <strain evidence="2 3">12273</strain>
    </source>
</reference>
<dbReference type="EMBL" id="JACGCZ010000010">
    <property type="protein sequence ID" value="MBA6142446.1"/>
    <property type="molecule type" value="Genomic_DNA"/>
</dbReference>
<keyword evidence="1" id="KW-0812">Transmembrane</keyword>
<comment type="caution">
    <text evidence="2">The sequence shown here is derived from an EMBL/GenBank/DDBJ whole genome shotgun (WGS) entry which is preliminary data.</text>
</comment>
<sequence length="323" mass="34007">MSEARSFINPQAQSYESLKADTPMSANQRAKFDVLNAHIANGVVFPGELVILGDPSTPTCTSHEAFLMGKAAGIHLDIELGGGGIDGFLLENYELLQSLLVRASIGAGVASDAWSKHVEAIKKTLEEIEQLHREYLNHGTLKERNDFYAMRTALFLKLEAQLDGMAAYGSGLRSRGKIKRALGISTKSFLHTGEISGYSEKIAGVARAASWIKKGTYVGMALDLASTELSIRQACMLGREDDCRRVKYIERSSLAASWGIGGAIGYVGAALGPMVCVAVGIPTGGTATIACAVLGGAAGGMAGGALGKMGGETLGEIFYEAVR</sequence>
<keyword evidence="1" id="KW-1133">Transmembrane helix</keyword>
<evidence type="ECO:0008006" key="4">
    <source>
        <dbReference type="Google" id="ProtNLM"/>
    </source>
</evidence>
<name>A0A7W2LK98_9PSED</name>
<dbReference type="Proteomes" id="UP000590738">
    <property type="component" value="Unassembled WGS sequence"/>
</dbReference>
<feature type="transmembrane region" description="Helical" evidence="1">
    <location>
        <begin position="287"/>
        <end position="306"/>
    </location>
</feature>
<evidence type="ECO:0000256" key="1">
    <source>
        <dbReference type="SAM" id="Phobius"/>
    </source>
</evidence>